<dbReference type="CDD" id="cd00487">
    <property type="entry name" value="Pep_deformylase"/>
    <property type="match status" value="1"/>
</dbReference>
<dbReference type="PANTHER" id="PTHR10458">
    <property type="entry name" value="PEPTIDE DEFORMYLASE"/>
    <property type="match status" value="1"/>
</dbReference>
<dbReference type="PANTHER" id="PTHR10458:SF22">
    <property type="entry name" value="PEPTIDE DEFORMYLASE"/>
    <property type="match status" value="1"/>
</dbReference>
<dbReference type="Pfam" id="PF01327">
    <property type="entry name" value="Pep_deformylase"/>
    <property type="match status" value="1"/>
</dbReference>
<dbReference type="PRINTS" id="PR01576">
    <property type="entry name" value="PDEFORMYLASE"/>
</dbReference>
<name>A0A3B1DPE8_9ZZZZ</name>
<evidence type="ECO:0000256" key="1">
    <source>
        <dbReference type="ARBA" id="ARBA00010759"/>
    </source>
</evidence>
<dbReference type="HAMAP" id="MF_00163">
    <property type="entry name" value="Pep_deformylase"/>
    <property type="match status" value="1"/>
</dbReference>
<sequence>MTTVDPANLSIIHYPDPILRTRCEPLPEVTDEVRTVARRMIEIMLQAPGLGLAAPQVGLPWRLFVCHVPLDPADKDSRLDTDPASPLLTATPEPTVYINPVLSAPLNPVESESEGCLSLPDITGDIPRPRAITIEALDLAGSPFRQTATGLLARCWQHEADHLDGVLILDRMSSLSRLRVRSAVRSLEKAAGVR</sequence>
<proteinExistence type="inferred from homology"/>
<dbReference type="EMBL" id="UOGK01000081">
    <property type="protein sequence ID" value="VAX36870.1"/>
    <property type="molecule type" value="Genomic_DNA"/>
</dbReference>
<comment type="similarity">
    <text evidence="1">Belongs to the polypeptide deformylase family.</text>
</comment>
<dbReference type="NCBIfam" id="NF001159">
    <property type="entry name" value="PRK00150.1-3"/>
    <property type="match status" value="1"/>
</dbReference>
<dbReference type="Gene3D" id="3.90.45.10">
    <property type="entry name" value="Peptide deformylase"/>
    <property type="match status" value="1"/>
</dbReference>
<accession>A0A3B1DPE8</accession>
<keyword evidence="2" id="KW-0378">Hydrolase</keyword>
<dbReference type="InterPro" id="IPR036821">
    <property type="entry name" value="Peptide_deformylase_sf"/>
</dbReference>
<dbReference type="SUPFAM" id="SSF56420">
    <property type="entry name" value="Peptide deformylase"/>
    <property type="match status" value="1"/>
</dbReference>
<protein>
    <submittedName>
        <fullName evidence="2">Peptide deformylase</fullName>
        <ecNumber evidence="2">3.5.1.88</ecNumber>
    </submittedName>
</protein>
<dbReference type="GO" id="GO:0042586">
    <property type="term" value="F:peptide deformylase activity"/>
    <property type="evidence" value="ECO:0007669"/>
    <property type="project" value="UniProtKB-EC"/>
</dbReference>
<organism evidence="2">
    <name type="scientific">hydrothermal vent metagenome</name>
    <dbReference type="NCBI Taxonomy" id="652676"/>
    <lineage>
        <taxon>unclassified sequences</taxon>
        <taxon>metagenomes</taxon>
        <taxon>ecological metagenomes</taxon>
    </lineage>
</organism>
<gene>
    <name evidence="2" type="ORF">MNBD_PLANCTO03-1145</name>
</gene>
<reference evidence="2" key="1">
    <citation type="submission" date="2018-06" db="EMBL/GenBank/DDBJ databases">
        <authorList>
            <person name="Zhirakovskaya E."/>
        </authorList>
    </citation>
    <scope>NUCLEOTIDE SEQUENCE</scope>
</reference>
<dbReference type="InterPro" id="IPR023635">
    <property type="entry name" value="Peptide_deformylase"/>
</dbReference>
<dbReference type="EC" id="3.5.1.88" evidence="2"/>
<dbReference type="AlphaFoldDB" id="A0A3B1DPE8"/>
<evidence type="ECO:0000313" key="2">
    <source>
        <dbReference type="EMBL" id="VAX36870.1"/>
    </source>
</evidence>
<dbReference type="PIRSF" id="PIRSF004749">
    <property type="entry name" value="Pep_def"/>
    <property type="match status" value="1"/>
</dbReference>